<sequence>MATPKHTIVLLQETASKSTRTFSDFESVSEAMNGICQLYEQRLKQMNPGMRNITYDISELYAFIDQLGDLCCLVYNGYGAYEPHNKQWVKDRVFAHLKRMAQ</sequence>
<dbReference type="Pfam" id="PF01133">
    <property type="entry name" value="ER"/>
    <property type="match status" value="1"/>
</dbReference>
<organism evidence="3">
    <name type="scientific">Guillardia theta (strain CCMP2712)</name>
    <name type="common">Cryptophyte</name>
    <dbReference type="NCBI Taxonomy" id="905079"/>
    <lineage>
        <taxon>Eukaryota</taxon>
        <taxon>Cryptophyceae</taxon>
        <taxon>Pyrenomonadales</taxon>
        <taxon>Geminigeraceae</taxon>
        <taxon>Guillardia</taxon>
    </lineage>
</organism>
<keyword evidence="2" id="KW-0131">Cell cycle</keyword>
<evidence type="ECO:0000313" key="3">
    <source>
        <dbReference type="EMBL" id="EKX33120.1"/>
    </source>
</evidence>
<dbReference type="InterPro" id="IPR035912">
    <property type="entry name" value="EHR_sf"/>
</dbReference>
<protein>
    <recommendedName>
        <fullName evidence="2">Enhancer of rudimentary homolog</fullName>
    </recommendedName>
</protein>
<evidence type="ECO:0000313" key="5">
    <source>
        <dbReference type="Proteomes" id="UP000011087"/>
    </source>
</evidence>
<evidence type="ECO:0000256" key="1">
    <source>
        <dbReference type="ARBA" id="ARBA00007491"/>
    </source>
</evidence>
<dbReference type="EMBL" id="JH993155">
    <property type="protein sequence ID" value="EKX33120.1"/>
    <property type="molecule type" value="Genomic_DNA"/>
</dbReference>
<dbReference type="InterPro" id="IPR000781">
    <property type="entry name" value="ERH"/>
</dbReference>
<reference evidence="3 5" key="1">
    <citation type="journal article" date="2012" name="Nature">
        <title>Algal genomes reveal evolutionary mosaicism and the fate of nucleomorphs.</title>
        <authorList>
            <consortium name="DOE Joint Genome Institute"/>
            <person name="Curtis B.A."/>
            <person name="Tanifuji G."/>
            <person name="Burki F."/>
            <person name="Gruber A."/>
            <person name="Irimia M."/>
            <person name="Maruyama S."/>
            <person name="Arias M.C."/>
            <person name="Ball S.G."/>
            <person name="Gile G.H."/>
            <person name="Hirakawa Y."/>
            <person name="Hopkins J.F."/>
            <person name="Kuo A."/>
            <person name="Rensing S.A."/>
            <person name="Schmutz J."/>
            <person name="Symeonidi A."/>
            <person name="Elias M."/>
            <person name="Eveleigh R.J."/>
            <person name="Herman E.K."/>
            <person name="Klute M.J."/>
            <person name="Nakayama T."/>
            <person name="Obornik M."/>
            <person name="Reyes-Prieto A."/>
            <person name="Armbrust E.V."/>
            <person name="Aves S.J."/>
            <person name="Beiko R.G."/>
            <person name="Coutinho P."/>
            <person name="Dacks J.B."/>
            <person name="Durnford D.G."/>
            <person name="Fast N.M."/>
            <person name="Green B.R."/>
            <person name="Grisdale C.J."/>
            <person name="Hempel F."/>
            <person name="Henrissat B."/>
            <person name="Hoppner M.P."/>
            <person name="Ishida K."/>
            <person name="Kim E."/>
            <person name="Koreny L."/>
            <person name="Kroth P.G."/>
            <person name="Liu Y."/>
            <person name="Malik S.B."/>
            <person name="Maier U.G."/>
            <person name="McRose D."/>
            <person name="Mock T."/>
            <person name="Neilson J.A."/>
            <person name="Onodera N.T."/>
            <person name="Poole A.M."/>
            <person name="Pritham E.J."/>
            <person name="Richards T.A."/>
            <person name="Rocap G."/>
            <person name="Roy S.W."/>
            <person name="Sarai C."/>
            <person name="Schaack S."/>
            <person name="Shirato S."/>
            <person name="Slamovits C.H."/>
            <person name="Spencer D.F."/>
            <person name="Suzuki S."/>
            <person name="Worden A.Z."/>
            <person name="Zauner S."/>
            <person name="Barry K."/>
            <person name="Bell C."/>
            <person name="Bharti A.K."/>
            <person name="Crow J.A."/>
            <person name="Grimwood J."/>
            <person name="Kramer R."/>
            <person name="Lindquist E."/>
            <person name="Lucas S."/>
            <person name="Salamov A."/>
            <person name="McFadden G.I."/>
            <person name="Lane C.E."/>
            <person name="Keeling P.J."/>
            <person name="Gray M.W."/>
            <person name="Grigoriev I.V."/>
            <person name="Archibald J.M."/>
        </authorList>
    </citation>
    <scope>NUCLEOTIDE SEQUENCE</scope>
    <source>
        <strain evidence="3 5">CCMP2712</strain>
    </source>
</reference>
<dbReference type="Gene3D" id="3.30.2260.10">
    <property type="entry name" value="Enhancer of rudimentary"/>
    <property type="match status" value="1"/>
</dbReference>
<dbReference type="KEGG" id="gtt:GUITHDRAFT_90822"/>
<dbReference type="eggNOG" id="KOG1766">
    <property type="taxonomic scope" value="Eukaryota"/>
</dbReference>
<dbReference type="RefSeq" id="XP_005820100.1">
    <property type="nucleotide sequence ID" value="XM_005820043.1"/>
</dbReference>
<dbReference type="Proteomes" id="UP000011087">
    <property type="component" value="Unassembled WGS sequence"/>
</dbReference>
<keyword evidence="5" id="KW-1185">Reference proteome</keyword>
<evidence type="ECO:0000313" key="4">
    <source>
        <dbReference type="EnsemblProtists" id="EKX33120"/>
    </source>
</evidence>
<comment type="function">
    <text evidence="2">May have a role in the cell cycle.</text>
</comment>
<proteinExistence type="inferred from homology"/>
<evidence type="ECO:0000256" key="2">
    <source>
        <dbReference type="PIRNR" id="PIRNR016393"/>
    </source>
</evidence>
<dbReference type="PANTHER" id="PTHR12373">
    <property type="entry name" value="ENHANCER OF RUDIMENTARY ERH"/>
    <property type="match status" value="1"/>
</dbReference>
<dbReference type="SUPFAM" id="SSF143875">
    <property type="entry name" value="ERH-like"/>
    <property type="match status" value="1"/>
</dbReference>
<dbReference type="HOGENOM" id="CLU_125703_0_1_1"/>
<name>L1IB99_GUITC</name>
<reference evidence="4" key="3">
    <citation type="submission" date="2015-06" db="UniProtKB">
        <authorList>
            <consortium name="EnsemblProtists"/>
        </authorList>
    </citation>
    <scope>IDENTIFICATION</scope>
</reference>
<reference evidence="5" key="2">
    <citation type="submission" date="2012-11" db="EMBL/GenBank/DDBJ databases">
        <authorList>
            <person name="Kuo A."/>
            <person name="Curtis B.A."/>
            <person name="Tanifuji G."/>
            <person name="Burki F."/>
            <person name="Gruber A."/>
            <person name="Irimia M."/>
            <person name="Maruyama S."/>
            <person name="Arias M.C."/>
            <person name="Ball S.G."/>
            <person name="Gile G.H."/>
            <person name="Hirakawa Y."/>
            <person name="Hopkins J.F."/>
            <person name="Rensing S.A."/>
            <person name="Schmutz J."/>
            <person name="Symeonidi A."/>
            <person name="Elias M."/>
            <person name="Eveleigh R.J."/>
            <person name="Herman E.K."/>
            <person name="Klute M.J."/>
            <person name="Nakayama T."/>
            <person name="Obornik M."/>
            <person name="Reyes-Prieto A."/>
            <person name="Armbrust E.V."/>
            <person name="Aves S.J."/>
            <person name="Beiko R.G."/>
            <person name="Coutinho P."/>
            <person name="Dacks J.B."/>
            <person name="Durnford D.G."/>
            <person name="Fast N.M."/>
            <person name="Green B.R."/>
            <person name="Grisdale C."/>
            <person name="Hempe F."/>
            <person name="Henrissat B."/>
            <person name="Hoppner M.P."/>
            <person name="Ishida K.-I."/>
            <person name="Kim E."/>
            <person name="Koreny L."/>
            <person name="Kroth P.G."/>
            <person name="Liu Y."/>
            <person name="Malik S.-B."/>
            <person name="Maier U.G."/>
            <person name="McRose D."/>
            <person name="Mock T."/>
            <person name="Neilson J.A."/>
            <person name="Onodera N.T."/>
            <person name="Poole A.M."/>
            <person name="Pritham E.J."/>
            <person name="Richards T.A."/>
            <person name="Rocap G."/>
            <person name="Roy S.W."/>
            <person name="Sarai C."/>
            <person name="Schaack S."/>
            <person name="Shirato S."/>
            <person name="Slamovits C.H."/>
            <person name="Spencer D.F."/>
            <person name="Suzuki S."/>
            <person name="Worden A.Z."/>
            <person name="Zauner S."/>
            <person name="Barry K."/>
            <person name="Bell C."/>
            <person name="Bharti A.K."/>
            <person name="Crow J.A."/>
            <person name="Grimwood J."/>
            <person name="Kramer R."/>
            <person name="Lindquist E."/>
            <person name="Lucas S."/>
            <person name="Salamov A."/>
            <person name="McFadden G.I."/>
            <person name="Lane C.E."/>
            <person name="Keeling P.J."/>
            <person name="Gray M.W."/>
            <person name="Grigoriev I.V."/>
            <person name="Archibald J.M."/>
        </authorList>
    </citation>
    <scope>NUCLEOTIDE SEQUENCE</scope>
    <source>
        <strain evidence="5">CCMP2712</strain>
    </source>
</reference>
<accession>L1IB99</accession>
<dbReference type="OMA" id="ESRTWSD"/>
<dbReference type="OrthoDB" id="7887808at2759"/>
<dbReference type="PANTHER" id="PTHR12373:SF0">
    <property type="entry name" value="ENHANCER OF RUDIMENTARY HOMOLOG"/>
    <property type="match status" value="1"/>
</dbReference>
<dbReference type="GeneID" id="17289872"/>
<dbReference type="STRING" id="905079.L1IB99"/>
<dbReference type="PaxDb" id="55529-EKX33120"/>
<dbReference type="EnsemblProtists" id="EKX33120">
    <property type="protein sequence ID" value="EKX33120"/>
    <property type="gene ID" value="GUITHDRAFT_90822"/>
</dbReference>
<dbReference type="AlphaFoldDB" id="L1IB99"/>
<comment type="similarity">
    <text evidence="1 2">Belongs to the E(R) family.</text>
</comment>
<dbReference type="PIRSF" id="PIRSF016393">
    <property type="entry name" value="Enh_rudimentary"/>
    <property type="match status" value="1"/>
</dbReference>
<gene>
    <name evidence="3" type="ORF">GUITHDRAFT_90822</name>
</gene>